<evidence type="ECO:0000256" key="2">
    <source>
        <dbReference type="ARBA" id="ARBA00005695"/>
    </source>
</evidence>
<dbReference type="RefSeq" id="WP_021098014.1">
    <property type="nucleotide sequence ID" value="NZ_KE557321.1"/>
</dbReference>
<name>S9S412_9RHOB</name>
<dbReference type="InterPro" id="IPR039424">
    <property type="entry name" value="SBP_5"/>
</dbReference>
<dbReference type="SUPFAM" id="SSF53850">
    <property type="entry name" value="Periplasmic binding protein-like II"/>
    <property type="match status" value="1"/>
</dbReference>
<dbReference type="Pfam" id="PF00496">
    <property type="entry name" value="SBP_bac_5"/>
    <property type="match status" value="1"/>
</dbReference>
<comment type="caution">
    <text evidence="6">The sequence shown here is derived from an EMBL/GenBank/DDBJ whole genome shotgun (WGS) entry which is preliminary data.</text>
</comment>
<proteinExistence type="inferred from homology"/>
<dbReference type="GO" id="GO:0042884">
    <property type="term" value="P:microcin transport"/>
    <property type="evidence" value="ECO:0007669"/>
    <property type="project" value="TreeGrafter"/>
</dbReference>
<dbReference type="GO" id="GO:0043190">
    <property type="term" value="C:ATP-binding cassette (ABC) transporter complex"/>
    <property type="evidence" value="ECO:0007669"/>
    <property type="project" value="InterPro"/>
</dbReference>
<keyword evidence="3 4" id="KW-0732">Signal</keyword>
<dbReference type="AlphaFoldDB" id="S9S412"/>
<feature type="domain" description="Solute-binding protein family 5" evidence="5">
    <location>
        <begin position="149"/>
        <end position="555"/>
    </location>
</feature>
<dbReference type="PIRSF" id="PIRSF002741">
    <property type="entry name" value="MppA"/>
    <property type="match status" value="1"/>
</dbReference>
<evidence type="ECO:0000313" key="7">
    <source>
        <dbReference type="Proteomes" id="UP000015346"/>
    </source>
</evidence>
<gene>
    <name evidence="6" type="ORF">ruthe_01927</name>
</gene>
<feature type="chain" id="PRO_5004556278" evidence="4">
    <location>
        <begin position="36"/>
        <end position="655"/>
    </location>
</feature>
<dbReference type="PATRIC" id="fig|1123069.3.peg.1895"/>
<comment type="subcellular location">
    <subcellularLocation>
        <location evidence="1">Periplasm</location>
    </subcellularLocation>
</comment>
<accession>S9S412</accession>
<comment type="similarity">
    <text evidence="2">Belongs to the bacterial solute-binding protein 5 family.</text>
</comment>
<feature type="signal peptide" evidence="4">
    <location>
        <begin position="1"/>
        <end position="35"/>
    </location>
</feature>
<reference evidence="6 7" key="1">
    <citation type="journal article" date="2013" name="Stand. Genomic Sci.">
        <title>Genome sequence of the reddish-pigmented Rubellimicrobium thermophilum type strain (DSM 16684(T)), a member of the Roseobacter clade.</title>
        <authorList>
            <person name="Fiebig A."/>
            <person name="Riedel T."/>
            <person name="Gronow S."/>
            <person name="Petersen J."/>
            <person name="Klenk H.P."/>
            <person name="Goker M."/>
        </authorList>
    </citation>
    <scope>NUCLEOTIDE SEQUENCE [LARGE SCALE GENOMIC DNA]</scope>
    <source>
        <strain evidence="6 7">DSM 16684</strain>
    </source>
</reference>
<dbReference type="Gene3D" id="3.40.190.10">
    <property type="entry name" value="Periplasmic binding protein-like II"/>
    <property type="match status" value="1"/>
</dbReference>
<dbReference type="PANTHER" id="PTHR30290">
    <property type="entry name" value="PERIPLASMIC BINDING COMPONENT OF ABC TRANSPORTER"/>
    <property type="match status" value="1"/>
</dbReference>
<sequence length="655" mass="72533">MPAACPAAFRPAVRPAASRSAVRLRLAAAVLPLLAAWPAAGQETAPEPAPTAETAGAAAAGVTIAHGYTFFGNLRYPADFPHLDYVNPDAPKGGEIAIWAQGTFDSFNNFTIQGNAAALASIGQETILTGVADDPTDLYCYLCTTLEYPADLSWVVFNLRPEARFSDGTPLTAEDVAFSHQLFMEQGLESFRFAFGSFIESVTVEGPHRVRFDFTPDSPPRDRIGLAGGIPVLSKAWFEQTGRRLDQTWPDGPALGSGAYVLESFDVNRRITWVRDPDWWGADLPINRGRANFDRIRVEYFADAGVALEAFKAGEYTFRNENSSLQWATGYDFPAVQQGHVIKTELPDGNLASAQSFVFNLRREKFQDPRVREAIGLMFNFEWSNATLFYGLYTRVQSFWGNSDLMAEGPPSEGERALLQPLVDEGLLDPAILTAEAVLPPVSNPAREIDRANLRRASQLLDEAGWTIGPDGLRRNAAGEVLTVSFLESSPSFERIILPYVENLKRLGIDARLDMVDPAQEEQRRATSDFDIATQSFAMDWEPGTGLRQWFGSEGAAESNRNLMGLQDPAVDRLIDAVVAADEEEEMKTAVRALDRVLRARLFWVPQWYKDVHTVAYYDMFDHPDPLPPFALGQLDFWWHDAEGEARLRAAGVLR</sequence>
<dbReference type="InterPro" id="IPR030678">
    <property type="entry name" value="Peptide/Ni-bd"/>
</dbReference>
<organism evidence="6 7">
    <name type="scientific">Rubellimicrobium thermophilum DSM 16684</name>
    <dbReference type="NCBI Taxonomy" id="1123069"/>
    <lineage>
        <taxon>Bacteria</taxon>
        <taxon>Pseudomonadati</taxon>
        <taxon>Pseudomonadota</taxon>
        <taxon>Alphaproteobacteria</taxon>
        <taxon>Rhodobacterales</taxon>
        <taxon>Roseobacteraceae</taxon>
        <taxon>Rubellimicrobium</taxon>
    </lineage>
</organism>
<dbReference type="OrthoDB" id="9803988at2"/>
<dbReference type="Proteomes" id="UP000015346">
    <property type="component" value="Unassembled WGS sequence"/>
</dbReference>
<dbReference type="GO" id="GO:0015833">
    <property type="term" value="P:peptide transport"/>
    <property type="evidence" value="ECO:0007669"/>
    <property type="project" value="TreeGrafter"/>
</dbReference>
<evidence type="ECO:0000313" key="6">
    <source>
        <dbReference type="EMBL" id="EPX84930.1"/>
    </source>
</evidence>
<dbReference type="CDD" id="cd08497">
    <property type="entry name" value="MbnE-like"/>
    <property type="match status" value="1"/>
</dbReference>
<evidence type="ECO:0000256" key="1">
    <source>
        <dbReference type="ARBA" id="ARBA00004418"/>
    </source>
</evidence>
<dbReference type="EMBL" id="AOLV01000019">
    <property type="protein sequence ID" value="EPX84930.1"/>
    <property type="molecule type" value="Genomic_DNA"/>
</dbReference>
<dbReference type="InterPro" id="IPR000914">
    <property type="entry name" value="SBP_5_dom"/>
</dbReference>
<dbReference type="GO" id="GO:1904680">
    <property type="term" value="F:peptide transmembrane transporter activity"/>
    <property type="evidence" value="ECO:0007669"/>
    <property type="project" value="TreeGrafter"/>
</dbReference>
<evidence type="ECO:0000256" key="4">
    <source>
        <dbReference type="SAM" id="SignalP"/>
    </source>
</evidence>
<evidence type="ECO:0000256" key="3">
    <source>
        <dbReference type="ARBA" id="ARBA00022729"/>
    </source>
</evidence>
<protein>
    <submittedName>
        <fullName evidence="6">ABC-type oligopeptide transport system, periplasmic component</fullName>
    </submittedName>
</protein>
<evidence type="ECO:0000259" key="5">
    <source>
        <dbReference type="Pfam" id="PF00496"/>
    </source>
</evidence>
<dbReference type="HOGENOM" id="CLU_023171_0_0_5"/>
<dbReference type="PANTHER" id="PTHR30290:SF64">
    <property type="entry name" value="ABC TRANSPORTER PERIPLASMIC BINDING PROTEIN"/>
    <property type="match status" value="1"/>
</dbReference>
<keyword evidence="7" id="KW-1185">Reference proteome</keyword>
<dbReference type="STRING" id="1123069.ruthe_01927"/>
<dbReference type="Gene3D" id="3.10.105.10">
    <property type="entry name" value="Dipeptide-binding Protein, Domain 3"/>
    <property type="match status" value="1"/>
</dbReference>
<dbReference type="GO" id="GO:0030288">
    <property type="term" value="C:outer membrane-bounded periplasmic space"/>
    <property type="evidence" value="ECO:0007669"/>
    <property type="project" value="TreeGrafter"/>
</dbReference>